<dbReference type="AlphaFoldDB" id="F0X0L7"/>
<protein>
    <submittedName>
        <fullName evidence="1">AlNc14C504G11961 protein</fullName>
    </submittedName>
</protein>
<dbReference type="HOGENOM" id="CLU_2241637_0_0_1"/>
<accession>F0X0L7</accession>
<evidence type="ECO:0000313" key="1">
    <source>
        <dbReference type="EMBL" id="CCA27308.1"/>
    </source>
</evidence>
<reference evidence="1" key="2">
    <citation type="submission" date="2011-02" db="EMBL/GenBank/DDBJ databases">
        <authorList>
            <person name="MacLean D."/>
        </authorList>
    </citation>
    <scope>NUCLEOTIDE SEQUENCE</scope>
</reference>
<gene>
    <name evidence="1" type="primary">AlNc14C504G11961</name>
    <name evidence="1" type="ORF">ALNC14_134520</name>
</gene>
<organism evidence="1">
    <name type="scientific">Albugo laibachii Nc14</name>
    <dbReference type="NCBI Taxonomy" id="890382"/>
    <lineage>
        <taxon>Eukaryota</taxon>
        <taxon>Sar</taxon>
        <taxon>Stramenopiles</taxon>
        <taxon>Oomycota</taxon>
        <taxon>Peronosporomycetes</taxon>
        <taxon>Albuginales</taxon>
        <taxon>Albuginaceae</taxon>
        <taxon>Albugo</taxon>
    </lineage>
</organism>
<proteinExistence type="predicted"/>
<dbReference type="EMBL" id="FR824540">
    <property type="protein sequence ID" value="CCA27308.1"/>
    <property type="molecule type" value="Genomic_DNA"/>
</dbReference>
<name>F0X0L7_9STRA</name>
<reference evidence="1" key="1">
    <citation type="journal article" date="2011" name="PLoS Biol.">
        <title>Gene gain and loss during evolution of obligate parasitism in the white rust pathogen of Arabidopsis thaliana.</title>
        <authorList>
            <person name="Kemen E."/>
            <person name="Gardiner A."/>
            <person name="Schultz-Larsen T."/>
            <person name="Kemen A.C."/>
            <person name="Balmuth A.L."/>
            <person name="Robert-Seilaniantz A."/>
            <person name="Bailey K."/>
            <person name="Holub E."/>
            <person name="Studholme D.J."/>
            <person name="Maclean D."/>
            <person name="Jones J.D."/>
        </authorList>
    </citation>
    <scope>NUCLEOTIDE SEQUENCE</scope>
</reference>
<sequence>MLICTPNHDVTINCCVIVCPVCVWQNNFLIEDSGRVLLIQKSLLTYCLSQKSEMEVQISKLVTNDVQSPPNGELIGSRIAKLVDNRKEACNMCVCVYIECLISVA</sequence>